<feature type="active site" description="Nucleophile; methyl group acceptor" evidence="8">
    <location>
        <position position="114"/>
    </location>
</feature>
<dbReference type="InterPro" id="IPR008332">
    <property type="entry name" value="MethylG_MeTrfase_N"/>
</dbReference>
<evidence type="ECO:0000256" key="2">
    <source>
        <dbReference type="ARBA" id="ARBA00008711"/>
    </source>
</evidence>
<dbReference type="GO" id="GO:0032259">
    <property type="term" value="P:methylation"/>
    <property type="evidence" value="ECO:0007669"/>
    <property type="project" value="UniProtKB-KW"/>
</dbReference>
<proteinExistence type="inferred from homology"/>
<dbReference type="KEGG" id="chm:B842_03910"/>
<feature type="domain" description="Methylguanine DNA methyltransferase ribonuclease-like" evidence="10">
    <location>
        <begin position="2"/>
        <end position="59"/>
    </location>
</feature>
<dbReference type="SUPFAM" id="SSF46767">
    <property type="entry name" value="Methylated DNA-protein cysteine methyltransferase, C-terminal domain"/>
    <property type="match status" value="1"/>
</dbReference>
<evidence type="ECO:0000313" key="12">
    <source>
        <dbReference type="Proteomes" id="UP000031524"/>
    </source>
</evidence>
<dbReference type="OrthoDB" id="9802228at2"/>
<evidence type="ECO:0000256" key="4">
    <source>
        <dbReference type="ARBA" id="ARBA00022679"/>
    </source>
</evidence>
<keyword evidence="12" id="KW-1185">Reference proteome</keyword>
<dbReference type="InterPro" id="IPR036631">
    <property type="entry name" value="MGMT_N_sf"/>
</dbReference>
<evidence type="ECO:0000256" key="5">
    <source>
        <dbReference type="ARBA" id="ARBA00022763"/>
    </source>
</evidence>
<dbReference type="NCBIfam" id="TIGR00589">
    <property type="entry name" value="ogt"/>
    <property type="match status" value="1"/>
</dbReference>
<dbReference type="CDD" id="cd06445">
    <property type="entry name" value="ATase"/>
    <property type="match status" value="1"/>
</dbReference>
<keyword evidence="3 8" id="KW-0489">Methyltransferase</keyword>
<evidence type="ECO:0000256" key="8">
    <source>
        <dbReference type="HAMAP-Rule" id="MF_00772"/>
    </source>
</evidence>
<evidence type="ECO:0000256" key="1">
    <source>
        <dbReference type="ARBA" id="ARBA00001286"/>
    </source>
</evidence>
<dbReference type="Pfam" id="PF01035">
    <property type="entry name" value="DNA_binding_1"/>
    <property type="match status" value="1"/>
</dbReference>
<dbReference type="HAMAP" id="MF_00772">
    <property type="entry name" value="OGT"/>
    <property type="match status" value="1"/>
</dbReference>
<name>A0A0B5D1B1_9CORY</name>
<dbReference type="InterPro" id="IPR023546">
    <property type="entry name" value="MGMT"/>
</dbReference>
<comment type="miscellaneous">
    <text evidence="8">This enzyme catalyzes only one turnover and therefore is not strictly catalytic. According to one definition, an enzyme is a biocatalyst that acts repeatedly and over many reaction cycles.</text>
</comment>
<dbReference type="EMBL" id="CP005286">
    <property type="protein sequence ID" value="AJE32635.1"/>
    <property type="molecule type" value="Genomic_DNA"/>
</dbReference>
<dbReference type="AlphaFoldDB" id="A0A0B5D1B1"/>
<dbReference type="Pfam" id="PF02870">
    <property type="entry name" value="Methyltransf_1N"/>
    <property type="match status" value="1"/>
</dbReference>
<sequence>MLIDTPIGPLSLRGTDRGLTSIDFGGEPGPESPLLLHAAAQLTEYFEGRRLLFDVPLDLPGEGFHARVQAALADIPYGETVSYSELAALCGNPRAVRAVGSACAGNPVPVIRPCHRVLRSDGSLGGYRGGLDAKTWLLDHEKRVRGNL</sequence>
<keyword evidence="4 8" id="KW-0808">Transferase</keyword>
<dbReference type="STRING" id="1223515.B842_03910"/>
<dbReference type="Gene3D" id="1.10.10.10">
    <property type="entry name" value="Winged helix-like DNA-binding domain superfamily/Winged helix DNA-binding domain"/>
    <property type="match status" value="1"/>
</dbReference>
<comment type="subcellular location">
    <subcellularLocation>
        <location evidence="8">Cytoplasm</location>
    </subcellularLocation>
</comment>
<accession>A0A0B5D1B1</accession>
<evidence type="ECO:0000259" key="10">
    <source>
        <dbReference type="Pfam" id="PF02870"/>
    </source>
</evidence>
<evidence type="ECO:0000256" key="7">
    <source>
        <dbReference type="ARBA" id="ARBA00049348"/>
    </source>
</evidence>
<dbReference type="EC" id="2.1.1.63" evidence="8"/>
<dbReference type="InterPro" id="IPR036388">
    <property type="entry name" value="WH-like_DNA-bd_sf"/>
</dbReference>
<feature type="domain" description="Methylated-DNA-[protein]-cysteine S-methyltransferase DNA binding" evidence="9">
    <location>
        <begin position="64"/>
        <end position="142"/>
    </location>
</feature>
<keyword evidence="5 8" id="KW-0227">DNA damage</keyword>
<gene>
    <name evidence="11" type="ORF">B842_03910</name>
</gene>
<dbReference type="Proteomes" id="UP000031524">
    <property type="component" value="Chromosome"/>
</dbReference>
<evidence type="ECO:0000256" key="6">
    <source>
        <dbReference type="ARBA" id="ARBA00023204"/>
    </source>
</evidence>
<organism evidence="11 12">
    <name type="scientific">Corynebacterium humireducens NBRC 106098 = DSM 45392</name>
    <dbReference type="NCBI Taxonomy" id="1223515"/>
    <lineage>
        <taxon>Bacteria</taxon>
        <taxon>Bacillati</taxon>
        <taxon>Actinomycetota</taxon>
        <taxon>Actinomycetes</taxon>
        <taxon>Mycobacteriales</taxon>
        <taxon>Corynebacteriaceae</taxon>
        <taxon>Corynebacterium</taxon>
    </lineage>
</organism>
<comment type="similarity">
    <text evidence="2 8">Belongs to the MGMT family.</text>
</comment>
<comment type="function">
    <text evidence="8">Involved in the cellular defense against the biological effects of O6-methylguanine (O6-MeG) and O4-methylthymine (O4-MeT) in DNA. Repairs the methylated nucleobase in DNA by stoichiometrically transferring the methyl group to a cysteine residue in the enzyme. This is a suicide reaction: the enzyme is irreversibly inactivated.</text>
</comment>
<dbReference type="Gene3D" id="3.30.160.70">
    <property type="entry name" value="Methylated DNA-protein cysteine methyltransferase domain"/>
    <property type="match status" value="1"/>
</dbReference>
<evidence type="ECO:0000313" key="11">
    <source>
        <dbReference type="EMBL" id="AJE32635.1"/>
    </source>
</evidence>
<dbReference type="FunFam" id="1.10.10.10:FF:000214">
    <property type="entry name" value="Methylated-DNA--protein-cysteine methyltransferase"/>
    <property type="match status" value="1"/>
</dbReference>
<dbReference type="HOGENOM" id="CLU_000445_52_2_11"/>
<comment type="catalytic activity">
    <reaction evidence="7 8">
        <text>a 6-O-methyl-2'-deoxyguanosine in DNA + L-cysteinyl-[protein] = S-methyl-L-cysteinyl-[protein] + a 2'-deoxyguanosine in DNA</text>
        <dbReference type="Rhea" id="RHEA:24000"/>
        <dbReference type="Rhea" id="RHEA-COMP:10131"/>
        <dbReference type="Rhea" id="RHEA-COMP:10132"/>
        <dbReference type="Rhea" id="RHEA-COMP:11367"/>
        <dbReference type="Rhea" id="RHEA-COMP:11368"/>
        <dbReference type="ChEBI" id="CHEBI:29950"/>
        <dbReference type="ChEBI" id="CHEBI:82612"/>
        <dbReference type="ChEBI" id="CHEBI:85445"/>
        <dbReference type="ChEBI" id="CHEBI:85448"/>
        <dbReference type="EC" id="2.1.1.63"/>
    </reaction>
</comment>
<dbReference type="PANTHER" id="PTHR10815:SF5">
    <property type="entry name" value="METHYLATED-DNA--PROTEIN-CYSTEINE METHYLTRANSFERASE"/>
    <property type="match status" value="1"/>
</dbReference>
<dbReference type="PANTHER" id="PTHR10815">
    <property type="entry name" value="METHYLATED-DNA--PROTEIN-CYSTEINE METHYLTRANSFERASE"/>
    <property type="match status" value="1"/>
</dbReference>
<evidence type="ECO:0000259" key="9">
    <source>
        <dbReference type="Pfam" id="PF01035"/>
    </source>
</evidence>
<dbReference type="GO" id="GO:0005737">
    <property type="term" value="C:cytoplasm"/>
    <property type="evidence" value="ECO:0007669"/>
    <property type="project" value="UniProtKB-SubCell"/>
</dbReference>
<reference evidence="11 12" key="1">
    <citation type="submission" date="2013-04" db="EMBL/GenBank/DDBJ databases">
        <title>Complete genome sequence of Corynebacterium humireducens DSM 45392(T), isolated from a wastewater-fed microbial fuel cell.</title>
        <authorList>
            <person name="Ruckert C."/>
            <person name="Albersmeier A."/>
            <person name="Kalinowski J."/>
        </authorList>
    </citation>
    <scope>NUCLEOTIDE SEQUENCE [LARGE SCALE GENOMIC DNA]</scope>
    <source>
        <strain evidence="12">MFC-5</strain>
    </source>
</reference>
<dbReference type="RefSeq" id="WP_040085319.1">
    <property type="nucleotide sequence ID" value="NZ_BCSU01000022.1"/>
</dbReference>
<protein>
    <recommendedName>
        <fullName evidence="8">Methylated-DNA--protein-cysteine methyltransferase</fullName>
        <ecNumber evidence="8">2.1.1.63</ecNumber>
    </recommendedName>
    <alternativeName>
        <fullName evidence="8">6-O-methylguanine-DNA methyltransferase</fullName>
        <shortName evidence="8">MGMT</shortName>
    </alternativeName>
    <alternativeName>
        <fullName evidence="8">O-6-methylguanine-DNA-alkyltransferase</fullName>
    </alternativeName>
</protein>
<keyword evidence="8" id="KW-0963">Cytoplasm</keyword>
<evidence type="ECO:0000256" key="3">
    <source>
        <dbReference type="ARBA" id="ARBA00022603"/>
    </source>
</evidence>
<dbReference type="SUPFAM" id="SSF53155">
    <property type="entry name" value="Methylated DNA-protein cysteine methyltransferase domain"/>
    <property type="match status" value="1"/>
</dbReference>
<keyword evidence="6 8" id="KW-0234">DNA repair</keyword>
<dbReference type="GO" id="GO:0006307">
    <property type="term" value="P:DNA alkylation repair"/>
    <property type="evidence" value="ECO:0007669"/>
    <property type="project" value="UniProtKB-UniRule"/>
</dbReference>
<dbReference type="InterPro" id="IPR014048">
    <property type="entry name" value="MethylDNA_cys_MeTrfase_DNA-bd"/>
</dbReference>
<dbReference type="GO" id="GO:0003908">
    <property type="term" value="F:methylated-DNA-[protein]-cysteine S-methyltransferase activity"/>
    <property type="evidence" value="ECO:0007669"/>
    <property type="project" value="UniProtKB-UniRule"/>
</dbReference>
<dbReference type="InterPro" id="IPR036217">
    <property type="entry name" value="MethylDNA_cys_MeTrfase_DNAb"/>
</dbReference>
<comment type="catalytic activity">
    <reaction evidence="1 8">
        <text>a 4-O-methyl-thymidine in DNA + L-cysteinyl-[protein] = a thymidine in DNA + S-methyl-L-cysteinyl-[protein]</text>
        <dbReference type="Rhea" id="RHEA:53428"/>
        <dbReference type="Rhea" id="RHEA-COMP:10131"/>
        <dbReference type="Rhea" id="RHEA-COMP:10132"/>
        <dbReference type="Rhea" id="RHEA-COMP:13555"/>
        <dbReference type="Rhea" id="RHEA-COMP:13556"/>
        <dbReference type="ChEBI" id="CHEBI:29950"/>
        <dbReference type="ChEBI" id="CHEBI:82612"/>
        <dbReference type="ChEBI" id="CHEBI:137386"/>
        <dbReference type="ChEBI" id="CHEBI:137387"/>
        <dbReference type="EC" id="2.1.1.63"/>
    </reaction>
</comment>